<sequence length="50" mass="5396">VILGYCGICVVLLGFWEEEDGSINEGSDSLKVSSEIVGSKVNGVFVYDLR</sequence>
<dbReference type="Proteomes" id="UP000789920">
    <property type="component" value="Unassembled WGS sequence"/>
</dbReference>
<accession>A0ACA9SY49</accession>
<organism evidence="1 2">
    <name type="scientific">Racocetra persica</name>
    <dbReference type="NCBI Taxonomy" id="160502"/>
    <lineage>
        <taxon>Eukaryota</taxon>
        <taxon>Fungi</taxon>
        <taxon>Fungi incertae sedis</taxon>
        <taxon>Mucoromycota</taxon>
        <taxon>Glomeromycotina</taxon>
        <taxon>Glomeromycetes</taxon>
        <taxon>Diversisporales</taxon>
        <taxon>Gigasporaceae</taxon>
        <taxon>Racocetra</taxon>
    </lineage>
</organism>
<evidence type="ECO:0000313" key="2">
    <source>
        <dbReference type="Proteomes" id="UP000789920"/>
    </source>
</evidence>
<reference evidence="1" key="1">
    <citation type="submission" date="2021-06" db="EMBL/GenBank/DDBJ databases">
        <authorList>
            <person name="Kallberg Y."/>
            <person name="Tangrot J."/>
            <person name="Rosling A."/>
        </authorList>
    </citation>
    <scope>NUCLEOTIDE SEQUENCE</scope>
    <source>
        <strain evidence="1">MA461A</strain>
    </source>
</reference>
<gene>
    <name evidence="1" type="ORF">RPERSI_LOCUS36677</name>
</gene>
<name>A0ACA9SY49_9GLOM</name>
<dbReference type="EMBL" id="CAJVQC010177453">
    <property type="protein sequence ID" value="CAG8851665.1"/>
    <property type="molecule type" value="Genomic_DNA"/>
</dbReference>
<keyword evidence="2" id="KW-1185">Reference proteome</keyword>
<comment type="caution">
    <text evidence="1">The sequence shown here is derived from an EMBL/GenBank/DDBJ whole genome shotgun (WGS) entry which is preliminary data.</text>
</comment>
<feature type="non-terminal residue" evidence="1">
    <location>
        <position position="1"/>
    </location>
</feature>
<feature type="non-terminal residue" evidence="1">
    <location>
        <position position="50"/>
    </location>
</feature>
<evidence type="ECO:0000313" key="1">
    <source>
        <dbReference type="EMBL" id="CAG8851665.1"/>
    </source>
</evidence>
<proteinExistence type="predicted"/>
<protein>
    <submittedName>
        <fullName evidence="1">22110_t:CDS:1</fullName>
    </submittedName>
</protein>